<evidence type="ECO:0000313" key="4">
    <source>
        <dbReference type="Proteomes" id="UP001280581"/>
    </source>
</evidence>
<reference evidence="3 4" key="1">
    <citation type="submission" date="2021-02" db="EMBL/GenBank/DDBJ databases">
        <title>Genome assembly of Pseudopithomyces chartarum.</title>
        <authorList>
            <person name="Jauregui R."/>
            <person name="Singh J."/>
            <person name="Voisey C."/>
        </authorList>
    </citation>
    <scope>NUCLEOTIDE SEQUENCE [LARGE SCALE GENOMIC DNA]</scope>
    <source>
        <strain evidence="3 4">AGR01</strain>
    </source>
</reference>
<evidence type="ECO:0000313" key="3">
    <source>
        <dbReference type="EMBL" id="KAK3214932.1"/>
    </source>
</evidence>
<organism evidence="3 4">
    <name type="scientific">Pseudopithomyces chartarum</name>
    <dbReference type="NCBI Taxonomy" id="1892770"/>
    <lineage>
        <taxon>Eukaryota</taxon>
        <taxon>Fungi</taxon>
        <taxon>Dikarya</taxon>
        <taxon>Ascomycota</taxon>
        <taxon>Pezizomycotina</taxon>
        <taxon>Dothideomycetes</taxon>
        <taxon>Pleosporomycetidae</taxon>
        <taxon>Pleosporales</taxon>
        <taxon>Massarineae</taxon>
        <taxon>Didymosphaeriaceae</taxon>
        <taxon>Pseudopithomyces</taxon>
    </lineage>
</organism>
<gene>
    <name evidence="3" type="ORF">GRF29_19g1719127</name>
</gene>
<comment type="caution">
    <text evidence="3">The sequence shown here is derived from an EMBL/GenBank/DDBJ whole genome shotgun (WGS) entry which is preliminary data.</text>
</comment>
<feature type="region of interest" description="Disordered" evidence="1">
    <location>
        <begin position="156"/>
        <end position="177"/>
    </location>
</feature>
<feature type="transmembrane region" description="Helical" evidence="2">
    <location>
        <begin position="124"/>
        <end position="149"/>
    </location>
</feature>
<protein>
    <submittedName>
        <fullName evidence="3">Uncharacterized protein</fullName>
    </submittedName>
</protein>
<name>A0AAN6M4V7_9PLEO</name>
<keyword evidence="2" id="KW-0472">Membrane</keyword>
<dbReference type="EMBL" id="WVTA01000003">
    <property type="protein sequence ID" value="KAK3214932.1"/>
    <property type="molecule type" value="Genomic_DNA"/>
</dbReference>
<dbReference type="Proteomes" id="UP001280581">
    <property type="component" value="Unassembled WGS sequence"/>
</dbReference>
<sequence length="253" mass="27787">MSRLNLYTAPPFNYLGTTLFLSYIVLALILTLSVTLSLRTQYNRIPSSKAPLDIKNARRRHIKIYAFLASLSFALLSTNMLGFLITSMTAWARARSLLGERVGVWSLGRWMLETQQHALSTRTMIPFIALSQILPITFTACLFTIQLHLSALGVSNSSPTPPPKPKTQPTVTPSKPSSNGIPLLLPTLALNALLISIPTLSSTLFIPALLLTRVILLLPHTGRLRARDQDVLQSVAVSLGIEFGTAKAHYGYH</sequence>
<feature type="transmembrane region" description="Helical" evidence="2">
    <location>
        <begin position="64"/>
        <end position="85"/>
    </location>
</feature>
<proteinExistence type="predicted"/>
<feature type="compositionally biased region" description="Low complexity" evidence="1">
    <location>
        <begin position="167"/>
        <end position="177"/>
    </location>
</feature>
<keyword evidence="2" id="KW-0812">Transmembrane</keyword>
<feature type="transmembrane region" description="Helical" evidence="2">
    <location>
        <begin position="192"/>
        <end position="218"/>
    </location>
</feature>
<dbReference type="AlphaFoldDB" id="A0AAN6M4V7"/>
<evidence type="ECO:0000256" key="1">
    <source>
        <dbReference type="SAM" id="MobiDB-lite"/>
    </source>
</evidence>
<feature type="transmembrane region" description="Helical" evidence="2">
    <location>
        <begin position="20"/>
        <end position="38"/>
    </location>
</feature>
<keyword evidence="4" id="KW-1185">Reference proteome</keyword>
<evidence type="ECO:0000256" key="2">
    <source>
        <dbReference type="SAM" id="Phobius"/>
    </source>
</evidence>
<accession>A0AAN6M4V7</accession>
<keyword evidence="2" id="KW-1133">Transmembrane helix</keyword>